<comment type="caution">
    <text evidence="2">The sequence shown here is derived from an EMBL/GenBank/DDBJ whole genome shotgun (WGS) entry which is preliminary data.</text>
</comment>
<feature type="region of interest" description="Disordered" evidence="1">
    <location>
        <begin position="177"/>
        <end position="203"/>
    </location>
</feature>
<feature type="region of interest" description="Disordered" evidence="1">
    <location>
        <begin position="1"/>
        <end position="21"/>
    </location>
</feature>
<protein>
    <submittedName>
        <fullName evidence="2">Uncharacterized protein</fullName>
    </submittedName>
</protein>
<dbReference type="Proteomes" id="UP001206925">
    <property type="component" value="Unassembled WGS sequence"/>
</dbReference>
<dbReference type="AlphaFoldDB" id="A0AAD5CCK8"/>
<gene>
    <name evidence="2" type="ORF">M8C21_010755</name>
</gene>
<evidence type="ECO:0000313" key="2">
    <source>
        <dbReference type="EMBL" id="KAI7739412.1"/>
    </source>
</evidence>
<sequence length="212" mass="23042">MEDEQGRKPTPITAAEEFWSGIRADTERRRAAALADIAEGKGPCVQELGSASATTGRKAQVKGKRPCVVNPSSSSATTVMDETLDEDIRFLSELISSRYASTGKHSFGTKAPGSPKSPNYVDLSEYPPDTEIDYELHLEADGRRFVERVPRWAREKMQLMFQDPCDPEEDHSLATIKPEDIGSDGMHAVGGGQALGGNNNPNPPALVWVVSK</sequence>
<feature type="region of interest" description="Disordered" evidence="1">
    <location>
        <begin position="51"/>
        <end position="77"/>
    </location>
</feature>
<accession>A0AAD5CCK8</accession>
<organism evidence="2 3">
    <name type="scientific">Ambrosia artemisiifolia</name>
    <name type="common">Common ragweed</name>
    <dbReference type="NCBI Taxonomy" id="4212"/>
    <lineage>
        <taxon>Eukaryota</taxon>
        <taxon>Viridiplantae</taxon>
        <taxon>Streptophyta</taxon>
        <taxon>Embryophyta</taxon>
        <taxon>Tracheophyta</taxon>
        <taxon>Spermatophyta</taxon>
        <taxon>Magnoliopsida</taxon>
        <taxon>eudicotyledons</taxon>
        <taxon>Gunneridae</taxon>
        <taxon>Pentapetalae</taxon>
        <taxon>asterids</taxon>
        <taxon>campanulids</taxon>
        <taxon>Asterales</taxon>
        <taxon>Asteraceae</taxon>
        <taxon>Asteroideae</taxon>
        <taxon>Heliantheae alliance</taxon>
        <taxon>Heliantheae</taxon>
        <taxon>Ambrosia</taxon>
    </lineage>
</organism>
<keyword evidence="3" id="KW-1185">Reference proteome</keyword>
<name>A0AAD5CCK8_AMBAR</name>
<feature type="region of interest" description="Disordered" evidence="1">
    <location>
        <begin position="102"/>
        <end position="126"/>
    </location>
</feature>
<reference evidence="2" key="1">
    <citation type="submission" date="2022-06" db="EMBL/GenBank/DDBJ databases">
        <title>Uncovering the hologenomic basis of an extraordinary plant invasion.</title>
        <authorList>
            <person name="Bieker V.C."/>
            <person name="Martin M.D."/>
            <person name="Gilbert T."/>
            <person name="Hodgins K."/>
            <person name="Battlay P."/>
            <person name="Petersen B."/>
            <person name="Wilson J."/>
        </authorList>
    </citation>
    <scope>NUCLEOTIDE SEQUENCE</scope>
    <source>
        <strain evidence="2">AA19_3_7</strain>
        <tissue evidence="2">Leaf</tissue>
    </source>
</reference>
<evidence type="ECO:0000256" key="1">
    <source>
        <dbReference type="SAM" id="MobiDB-lite"/>
    </source>
</evidence>
<proteinExistence type="predicted"/>
<dbReference type="EMBL" id="JAMZMK010008628">
    <property type="protein sequence ID" value="KAI7739412.1"/>
    <property type="molecule type" value="Genomic_DNA"/>
</dbReference>
<evidence type="ECO:0000313" key="3">
    <source>
        <dbReference type="Proteomes" id="UP001206925"/>
    </source>
</evidence>